<dbReference type="Gene3D" id="1.20.200.10">
    <property type="entry name" value="Fumarase/aspartase (Central domain)"/>
    <property type="match status" value="1"/>
</dbReference>
<proteinExistence type="predicted"/>
<keyword evidence="3" id="KW-1185">Reference proteome</keyword>
<dbReference type="STRING" id="1423812.FD20_GL001502"/>
<gene>
    <name evidence="2" type="ORF">FD20_GL001502</name>
</gene>
<keyword evidence="1" id="KW-0456">Lyase</keyword>
<dbReference type="Gene3D" id="1.10.275.10">
    <property type="entry name" value="Fumarase/aspartase (N-terminal domain)"/>
    <property type="match status" value="1"/>
</dbReference>
<dbReference type="SUPFAM" id="SSF48557">
    <property type="entry name" value="L-aspartase-like"/>
    <property type="match status" value="1"/>
</dbReference>
<dbReference type="EMBL" id="AZEG01000032">
    <property type="protein sequence ID" value="KRL35343.1"/>
    <property type="molecule type" value="Genomic_DNA"/>
</dbReference>
<protein>
    <recommendedName>
        <fullName evidence="4">Histidine ammonia-lyase</fullName>
    </recommendedName>
</protein>
<evidence type="ECO:0000313" key="2">
    <source>
        <dbReference type="EMBL" id="KRL35343.1"/>
    </source>
</evidence>
<evidence type="ECO:0000256" key="1">
    <source>
        <dbReference type="ARBA" id="ARBA00023239"/>
    </source>
</evidence>
<dbReference type="PANTHER" id="PTHR10362">
    <property type="entry name" value="HISTIDINE AMMONIA-LYASE"/>
    <property type="match status" value="1"/>
</dbReference>
<dbReference type="PATRIC" id="fig|1423812.3.peg.1596"/>
<comment type="caution">
    <text evidence="2">The sequence shown here is derived from an EMBL/GenBank/DDBJ whole genome shotgun (WGS) entry which is preliminary data.</text>
</comment>
<organism evidence="2 3">
    <name type="scientific">Liquorilactobacillus uvarum DSM 19971</name>
    <dbReference type="NCBI Taxonomy" id="1423812"/>
    <lineage>
        <taxon>Bacteria</taxon>
        <taxon>Bacillati</taxon>
        <taxon>Bacillota</taxon>
        <taxon>Bacilli</taxon>
        <taxon>Lactobacillales</taxon>
        <taxon>Lactobacillaceae</taxon>
        <taxon>Liquorilactobacillus</taxon>
    </lineage>
</organism>
<accession>A0A0R1PSG5</accession>
<evidence type="ECO:0000313" key="3">
    <source>
        <dbReference type="Proteomes" id="UP000051155"/>
    </source>
</evidence>
<name>A0A0R1PSG5_9LACO</name>
<sequence>MKILNLNTVLKDNPYQIKKVVLGEKETTITDFIAVVKYAAVIEFDDTYGLRVKKSFNDLNRALNKKKKIYGVNTGLGDNWMKEVDDNEQNKLQKNILSSHAVSVGKPISYFETRAIMLMTLINLGKGYSGVSLETLEEIKDVLNAKIYPFAPGEGSVGYLSVEAHIFRALIGEGKVFVDKQLKNSREILLEKGIKIPTLKRKEGLALISGTMSVTAIALLAVYNIYSELKHIEVGAAMSFEGLQGSLAELNSTVMNLKVHEEQFETAQNVKNILAGSKNLEKNEGLKLQDALSIRTLPQTIGALIRVFKETLKTVYEEMISVSDNPVFITENDKLNVYMNGNFDASYVALHMDYLVIAVTNFVNTIERITNRFLDTKLSGLPPFLVKSPGVNNGLMIVHYTMTGLLNEMKLLASPVNINNNTMSAEQEDVVTFAFLASKKAYLMSEKFKEVMAIWFFVCKEGVSFLNIEELAPMIKKVTLIIEKSVPKVVKDRAFYEDIGNLKKLMSQGTIIEQVEKDMGPIKINLNL</sequence>
<dbReference type="CDD" id="cd00332">
    <property type="entry name" value="PAL-HAL"/>
    <property type="match status" value="1"/>
</dbReference>
<dbReference type="GO" id="GO:0016841">
    <property type="term" value="F:ammonia-lyase activity"/>
    <property type="evidence" value="ECO:0007669"/>
    <property type="project" value="UniProtKB-ARBA"/>
</dbReference>
<dbReference type="InterPro" id="IPR024083">
    <property type="entry name" value="Fumarase/histidase_N"/>
</dbReference>
<dbReference type="InterPro" id="IPR001106">
    <property type="entry name" value="Aromatic_Lyase"/>
</dbReference>
<reference evidence="2 3" key="1">
    <citation type="journal article" date="2015" name="Genome Announc.">
        <title>Expanding the biotechnology potential of lactobacilli through comparative genomics of 213 strains and associated genera.</title>
        <authorList>
            <person name="Sun Z."/>
            <person name="Harris H.M."/>
            <person name="McCann A."/>
            <person name="Guo C."/>
            <person name="Argimon S."/>
            <person name="Zhang W."/>
            <person name="Yang X."/>
            <person name="Jeffery I.B."/>
            <person name="Cooney J.C."/>
            <person name="Kagawa T.F."/>
            <person name="Liu W."/>
            <person name="Song Y."/>
            <person name="Salvetti E."/>
            <person name="Wrobel A."/>
            <person name="Rasinkangas P."/>
            <person name="Parkhill J."/>
            <person name="Rea M.C."/>
            <person name="O'Sullivan O."/>
            <person name="Ritari J."/>
            <person name="Douillard F.P."/>
            <person name="Paul Ross R."/>
            <person name="Yang R."/>
            <person name="Briner A.E."/>
            <person name="Felis G.E."/>
            <person name="de Vos W.M."/>
            <person name="Barrangou R."/>
            <person name="Klaenhammer T.R."/>
            <person name="Caufield P.W."/>
            <person name="Cui Y."/>
            <person name="Zhang H."/>
            <person name="O'Toole P.W."/>
        </authorList>
    </citation>
    <scope>NUCLEOTIDE SEQUENCE [LARGE SCALE GENOMIC DNA]</scope>
    <source>
        <strain evidence="2 3">DSM 19971</strain>
    </source>
</reference>
<dbReference type="Pfam" id="PF00221">
    <property type="entry name" value="Lyase_aromatic"/>
    <property type="match status" value="1"/>
</dbReference>
<dbReference type="AlphaFoldDB" id="A0A0R1PSG5"/>
<evidence type="ECO:0008006" key="4">
    <source>
        <dbReference type="Google" id="ProtNLM"/>
    </source>
</evidence>
<dbReference type="InterPro" id="IPR008948">
    <property type="entry name" value="L-Aspartase-like"/>
</dbReference>
<dbReference type="Proteomes" id="UP000051155">
    <property type="component" value="Unassembled WGS sequence"/>
</dbReference>